<name>A0A1Z4LQQ2_9CYAN</name>
<proteinExistence type="predicted"/>
<evidence type="ECO:0000313" key="2">
    <source>
        <dbReference type="Proteomes" id="UP000218418"/>
    </source>
</evidence>
<keyword evidence="2" id="KW-1185">Reference proteome</keyword>
<accession>A0A1Z4LQQ2</accession>
<dbReference type="OrthoDB" id="426466at2"/>
<reference evidence="1 2" key="1">
    <citation type="submission" date="2017-06" db="EMBL/GenBank/DDBJ databases">
        <title>Genome sequencing of cyanobaciteial culture collection at National Institute for Environmental Studies (NIES).</title>
        <authorList>
            <person name="Hirose Y."/>
            <person name="Shimura Y."/>
            <person name="Fujisawa T."/>
            <person name="Nakamura Y."/>
            <person name="Kawachi M."/>
        </authorList>
    </citation>
    <scope>NUCLEOTIDE SEQUENCE [LARGE SCALE GENOMIC DNA]</scope>
    <source>
        <strain evidence="1 2">NIES-267</strain>
    </source>
</reference>
<dbReference type="Proteomes" id="UP000218418">
    <property type="component" value="Chromosome"/>
</dbReference>
<sequence length="75" mass="9199">MSQELQRIVPSDTSQIEETIAVSETAHQFYREVEVRSEFNRYCEWYYDTAKTNREELKKMRGELNIFQWFRRSRG</sequence>
<dbReference type="AlphaFoldDB" id="A0A1Z4LQQ2"/>
<gene>
    <name evidence="1" type="ORF">NIES267_29900</name>
</gene>
<dbReference type="EMBL" id="AP018227">
    <property type="protein sequence ID" value="BAY83501.1"/>
    <property type="molecule type" value="Genomic_DNA"/>
</dbReference>
<organism evidence="1 2">
    <name type="scientific">Calothrix parasitica NIES-267</name>
    <dbReference type="NCBI Taxonomy" id="1973488"/>
    <lineage>
        <taxon>Bacteria</taxon>
        <taxon>Bacillati</taxon>
        <taxon>Cyanobacteriota</taxon>
        <taxon>Cyanophyceae</taxon>
        <taxon>Nostocales</taxon>
        <taxon>Calotrichaceae</taxon>
        <taxon>Calothrix</taxon>
    </lineage>
</organism>
<evidence type="ECO:0000313" key="1">
    <source>
        <dbReference type="EMBL" id="BAY83501.1"/>
    </source>
</evidence>
<protein>
    <submittedName>
        <fullName evidence="1">Uncharacterized protein</fullName>
    </submittedName>
</protein>